<dbReference type="AlphaFoldDB" id="A0A9D2N0V6"/>
<keyword evidence="7" id="KW-1208">Phospholipid metabolism</keyword>
<accession>A0A9D2N0V6</accession>
<proteinExistence type="inferred from homology"/>
<dbReference type="InterPro" id="IPR004552">
    <property type="entry name" value="AGP_acyltrans"/>
</dbReference>
<dbReference type="Proteomes" id="UP000823910">
    <property type="component" value="Unassembled WGS sequence"/>
</dbReference>
<dbReference type="GO" id="GO:0016020">
    <property type="term" value="C:membrane"/>
    <property type="evidence" value="ECO:0007669"/>
    <property type="project" value="InterPro"/>
</dbReference>
<keyword evidence="7" id="KW-0594">Phospholipid biosynthesis</keyword>
<protein>
    <recommendedName>
        <fullName evidence="7">1-acyl-sn-glycerol-3-phosphate acyltransferase</fullName>
        <ecNumber evidence="7">2.3.1.51</ecNumber>
    </recommendedName>
</protein>
<name>A0A9D2N0V6_9FIRM</name>
<keyword evidence="6 7" id="KW-0012">Acyltransferase</keyword>
<reference evidence="9" key="1">
    <citation type="journal article" date="2021" name="PeerJ">
        <title>Extensive microbial diversity within the chicken gut microbiome revealed by metagenomics and culture.</title>
        <authorList>
            <person name="Gilroy R."/>
            <person name="Ravi A."/>
            <person name="Getino M."/>
            <person name="Pursley I."/>
            <person name="Horton D.L."/>
            <person name="Alikhan N.F."/>
            <person name="Baker D."/>
            <person name="Gharbi K."/>
            <person name="Hall N."/>
            <person name="Watson M."/>
            <person name="Adriaenssens E.M."/>
            <person name="Foster-Nyarko E."/>
            <person name="Jarju S."/>
            <person name="Secka A."/>
            <person name="Antonio M."/>
            <person name="Oren A."/>
            <person name="Chaudhuri R.R."/>
            <person name="La Ragione R."/>
            <person name="Hildebrand F."/>
            <person name="Pallen M.J."/>
        </authorList>
    </citation>
    <scope>NUCLEOTIDE SEQUENCE</scope>
    <source>
        <strain evidence="9">CHK180-15479</strain>
    </source>
</reference>
<evidence type="ECO:0000256" key="4">
    <source>
        <dbReference type="ARBA" id="ARBA00022679"/>
    </source>
</evidence>
<evidence type="ECO:0000313" key="10">
    <source>
        <dbReference type="Proteomes" id="UP000823910"/>
    </source>
</evidence>
<dbReference type="EC" id="2.3.1.51" evidence="7"/>
<evidence type="ECO:0000259" key="8">
    <source>
        <dbReference type="SMART" id="SM00563"/>
    </source>
</evidence>
<evidence type="ECO:0000256" key="3">
    <source>
        <dbReference type="ARBA" id="ARBA00022516"/>
    </source>
</evidence>
<keyword evidence="5 7" id="KW-0443">Lipid metabolism</keyword>
<comment type="caution">
    <text evidence="9">The sequence shown here is derived from an EMBL/GenBank/DDBJ whole genome shotgun (WGS) entry which is preliminary data.</text>
</comment>
<dbReference type="SUPFAM" id="SSF69593">
    <property type="entry name" value="Glycerol-3-phosphate (1)-acyltransferase"/>
    <property type="match status" value="1"/>
</dbReference>
<comment type="domain">
    <text evidence="7">The HXXXXD motif is essential for acyltransferase activity and may constitute the binding site for the phosphate moiety of the glycerol-3-phosphate.</text>
</comment>
<feature type="domain" description="Phospholipid/glycerol acyltransferase" evidence="8">
    <location>
        <begin position="73"/>
        <end position="190"/>
    </location>
</feature>
<evidence type="ECO:0000256" key="1">
    <source>
        <dbReference type="ARBA" id="ARBA00005189"/>
    </source>
</evidence>
<keyword evidence="4 7" id="KW-0808">Transferase</keyword>
<sequence>MIRIVLVASAVILFLVFAVPVMLILERKGKSDPRAAEWRSLRIVQGMFRFILKLAGVTYEVHGLENIPMDRAVLYVGNHRSYFDVLVGYVTVPGLTGFVAKKEMLRYPFLRDWMRLVNCVFLDRKNVKEALKAIMEAIGKLRGGISIWIFPEGTRNENEHLTDLLEFHEGSLKMAEKSGCPVIPVAISGTAAVFEDHMPWIRPSHVVIRYGEPIELKELPKEARKFPGAYVRGVLISMLEEMERGQKPESDT</sequence>
<dbReference type="GO" id="GO:0003841">
    <property type="term" value="F:1-acylglycerol-3-phosphate O-acyltransferase activity"/>
    <property type="evidence" value="ECO:0007669"/>
    <property type="project" value="UniProtKB-UniRule"/>
</dbReference>
<comment type="similarity">
    <text evidence="2 7">Belongs to the 1-acyl-sn-glycerol-3-phosphate acyltransferase family.</text>
</comment>
<evidence type="ECO:0000256" key="6">
    <source>
        <dbReference type="ARBA" id="ARBA00023315"/>
    </source>
</evidence>
<evidence type="ECO:0000256" key="5">
    <source>
        <dbReference type="ARBA" id="ARBA00023098"/>
    </source>
</evidence>
<gene>
    <name evidence="9" type="ORF">H9704_07980</name>
</gene>
<dbReference type="NCBIfam" id="TIGR00530">
    <property type="entry name" value="AGP_acyltrn"/>
    <property type="match status" value="1"/>
</dbReference>
<comment type="catalytic activity">
    <reaction evidence="7">
        <text>a 1-acyl-sn-glycero-3-phosphate + an acyl-CoA = a 1,2-diacyl-sn-glycero-3-phosphate + CoA</text>
        <dbReference type="Rhea" id="RHEA:19709"/>
        <dbReference type="ChEBI" id="CHEBI:57287"/>
        <dbReference type="ChEBI" id="CHEBI:57970"/>
        <dbReference type="ChEBI" id="CHEBI:58342"/>
        <dbReference type="ChEBI" id="CHEBI:58608"/>
        <dbReference type="EC" id="2.3.1.51"/>
    </reaction>
</comment>
<dbReference type="PANTHER" id="PTHR10434">
    <property type="entry name" value="1-ACYL-SN-GLYCEROL-3-PHOSPHATE ACYLTRANSFERASE"/>
    <property type="match status" value="1"/>
</dbReference>
<dbReference type="Pfam" id="PF01553">
    <property type="entry name" value="Acyltransferase"/>
    <property type="match status" value="1"/>
</dbReference>
<evidence type="ECO:0000256" key="7">
    <source>
        <dbReference type="RuleBase" id="RU361267"/>
    </source>
</evidence>
<keyword evidence="3 7" id="KW-0444">Lipid biosynthesis</keyword>
<dbReference type="SMART" id="SM00563">
    <property type="entry name" value="PlsC"/>
    <property type="match status" value="1"/>
</dbReference>
<dbReference type="GO" id="GO:0006654">
    <property type="term" value="P:phosphatidic acid biosynthetic process"/>
    <property type="evidence" value="ECO:0007669"/>
    <property type="project" value="TreeGrafter"/>
</dbReference>
<dbReference type="PANTHER" id="PTHR10434:SF64">
    <property type="entry name" value="1-ACYL-SN-GLYCEROL-3-PHOSPHATE ACYLTRANSFERASE-RELATED"/>
    <property type="match status" value="1"/>
</dbReference>
<dbReference type="CDD" id="cd07989">
    <property type="entry name" value="LPLAT_AGPAT-like"/>
    <property type="match status" value="1"/>
</dbReference>
<organism evidence="9 10">
    <name type="scientific">Candidatus Enterocloster excrementipullorum</name>
    <dbReference type="NCBI Taxonomy" id="2838559"/>
    <lineage>
        <taxon>Bacteria</taxon>
        <taxon>Bacillati</taxon>
        <taxon>Bacillota</taxon>
        <taxon>Clostridia</taxon>
        <taxon>Lachnospirales</taxon>
        <taxon>Lachnospiraceae</taxon>
        <taxon>Enterocloster</taxon>
    </lineage>
</organism>
<evidence type="ECO:0000313" key="9">
    <source>
        <dbReference type="EMBL" id="HJC06079.1"/>
    </source>
</evidence>
<dbReference type="EMBL" id="DWWT01000034">
    <property type="protein sequence ID" value="HJC06079.1"/>
    <property type="molecule type" value="Genomic_DNA"/>
</dbReference>
<comment type="pathway">
    <text evidence="1">Lipid metabolism.</text>
</comment>
<reference evidence="9" key="2">
    <citation type="submission" date="2021-04" db="EMBL/GenBank/DDBJ databases">
        <authorList>
            <person name="Gilroy R."/>
        </authorList>
    </citation>
    <scope>NUCLEOTIDE SEQUENCE</scope>
    <source>
        <strain evidence="9">CHK180-15479</strain>
    </source>
</reference>
<dbReference type="InterPro" id="IPR002123">
    <property type="entry name" value="Plipid/glycerol_acylTrfase"/>
</dbReference>
<evidence type="ECO:0000256" key="2">
    <source>
        <dbReference type="ARBA" id="ARBA00008655"/>
    </source>
</evidence>